<dbReference type="PROSITE" id="PS00678">
    <property type="entry name" value="WD_REPEATS_1"/>
    <property type="match status" value="5"/>
</dbReference>
<feature type="compositionally biased region" description="Basic residues" evidence="4">
    <location>
        <begin position="19"/>
        <end position="40"/>
    </location>
</feature>
<evidence type="ECO:0000256" key="3">
    <source>
        <dbReference type="PROSITE-ProRule" id="PRU00221"/>
    </source>
</evidence>
<feature type="repeat" description="WD" evidence="3">
    <location>
        <begin position="205"/>
        <end position="231"/>
    </location>
</feature>
<feature type="repeat" description="WD" evidence="3">
    <location>
        <begin position="353"/>
        <end position="392"/>
    </location>
</feature>
<feature type="repeat" description="WD" evidence="3">
    <location>
        <begin position="232"/>
        <end position="271"/>
    </location>
</feature>
<dbReference type="Gene3D" id="2.130.10.10">
    <property type="entry name" value="YVTN repeat-like/Quinoprotein amine dehydrogenase"/>
    <property type="match status" value="1"/>
</dbReference>
<reference evidence="6 7" key="1">
    <citation type="submission" date="2021-04" db="EMBL/GenBank/DDBJ databases">
        <authorList>
            <person name="Bliznina A."/>
        </authorList>
    </citation>
    <scope>NUCLEOTIDE SEQUENCE [LARGE SCALE GENOMIC DNA]</scope>
</reference>
<feature type="domain" description="F-box" evidence="5">
    <location>
        <begin position="102"/>
        <end position="148"/>
    </location>
</feature>
<dbReference type="PROSITE" id="PS50181">
    <property type="entry name" value="FBOX"/>
    <property type="match status" value="1"/>
</dbReference>
<evidence type="ECO:0000313" key="6">
    <source>
        <dbReference type="EMBL" id="CAG5105587.1"/>
    </source>
</evidence>
<dbReference type="InterPro" id="IPR020472">
    <property type="entry name" value="WD40_PAC1"/>
</dbReference>
<dbReference type="SUPFAM" id="SSF50978">
    <property type="entry name" value="WD40 repeat-like"/>
    <property type="match status" value="1"/>
</dbReference>
<dbReference type="PROSITE" id="PS50294">
    <property type="entry name" value="WD_REPEATS_REGION"/>
    <property type="match status" value="5"/>
</dbReference>
<evidence type="ECO:0000256" key="4">
    <source>
        <dbReference type="SAM" id="MobiDB-lite"/>
    </source>
</evidence>
<dbReference type="PRINTS" id="PR00320">
    <property type="entry name" value="GPROTEINBRPT"/>
</dbReference>
<dbReference type="InterPro" id="IPR036322">
    <property type="entry name" value="WD40_repeat_dom_sf"/>
</dbReference>
<dbReference type="Pfam" id="PF00400">
    <property type="entry name" value="WD40"/>
    <property type="match status" value="7"/>
</dbReference>
<evidence type="ECO:0000256" key="1">
    <source>
        <dbReference type="ARBA" id="ARBA00022574"/>
    </source>
</evidence>
<dbReference type="SMART" id="SM00320">
    <property type="entry name" value="WD40"/>
    <property type="match status" value="7"/>
</dbReference>
<evidence type="ECO:0000313" key="7">
    <source>
        <dbReference type="Proteomes" id="UP001158576"/>
    </source>
</evidence>
<name>A0ABN7SZR4_OIKDI</name>
<dbReference type="Gene3D" id="1.20.1280.50">
    <property type="match status" value="1"/>
</dbReference>
<proteinExistence type="predicted"/>
<feature type="repeat" description="WD" evidence="3">
    <location>
        <begin position="312"/>
        <end position="342"/>
    </location>
</feature>
<dbReference type="InterPro" id="IPR019775">
    <property type="entry name" value="WD40_repeat_CS"/>
</dbReference>
<evidence type="ECO:0000259" key="5">
    <source>
        <dbReference type="PROSITE" id="PS50181"/>
    </source>
</evidence>
<dbReference type="CDD" id="cd22133">
    <property type="entry name" value="F-box_FBXW7"/>
    <property type="match status" value="1"/>
</dbReference>
<feature type="repeat" description="WD" evidence="3">
    <location>
        <begin position="393"/>
        <end position="432"/>
    </location>
</feature>
<dbReference type="SMART" id="SM00256">
    <property type="entry name" value="FBOX"/>
    <property type="match status" value="1"/>
</dbReference>
<dbReference type="EMBL" id="OU015566">
    <property type="protein sequence ID" value="CAG5105587.1"/>
    <property type="molecule type" value="Genomic_DNA"/>
</dbReference>
<dbReference type="InterPro" id="IPR001680">
    <property type="entry name" value="WD40_rpt"/>
</dbReference>
<feature type="compositionally biased region" description="Basic and acidic residues" evidence="4">
    <location>
        <begin position="8"/>
        <end position="17"/>
    </location>
</feature>
<dbReference type="PANTHER" id="PTHR19849">
    <property type="entry name" value="PHOSPHOLIPASE A-2-ACTIVATING PROTEIN"/>
    <property type="match status" value="1"/>
</dbReference>
<dbReference type="PROSITE" id="PS50082">
    <property type="entry name" value="WD_REPEATS_2"/>
    <property type="match status" value="7"/>
</dbReference>
<sequence length="557" mass="62315">MRQKREKKPTVKDEAAKSTRNRSRPSKIPRRPKLKPKCPPKKTLDWAAKKPEAKMDRIDSWLQAYSTFSEEEQQIALERLIDVSSPKNIRFMRDVIEPRFQRDFISLLPPELALHVLSNLEPKDLVSAAQTCRTWRQLADDNTIWRQKCQDEKVKECSPPVLKQYKSWAKTRAPEITEKVWIEGDVTPLELVGHDDHVVTCLQFDGQRIVSGSDDSTLKVWNAKTGQCQSTLIGHTGGVWCLEMKDDWIVSGSTDRTLRVWSAETGKCIETLYGHCSTVRCMALAGNEVVSGSRDNTLRLWDLTTLKCKAVLVGHFAAVRCVCFDGKKIVSGSYDNTVKIWDPKSNCKLLHTLQGHTQRVYSLQFDGKHVVSGSLDTNIMVWDADNGTLLHTLVGHQSLTSGMELRGKTLVSGNADSFVKIWDIDTGLLVRTLDDKNKHNSAVTSLQYCGKFIITSSDDGTVKLWNAETGEWIRDLVSLDTRNTGGVVWRIKASETKLVCAVGSRNGTELTKLLVLNFDDLAHSKRSTTTQNALPGTSANLDPATINFNSLGHVNPT</sequence>
<dbReference type="PANTHER" id="PTHR19849:SF1">
    <property type="entry name" value="F-BOX_WD REPEAT-CONTAINING PROTEIN 7"/>
    <property type="match status" value="1"/>
</dbReference>
<dbReference type="InterPro" id="IPR001810">
    <property type="entry name" value="F-box_dom"/>
</dbReference>
<dbReference type="CDD" id="cd00200">
    <property type="entry name" value="WD40"/>
    <property type="match status" value="1"/>
</dbReference>
<dbReference type="Proteomes" id="UP001158576">
    <property type="component" value="Chromosome 1"/>
</dbReference>
<keyword evidence="1 3" id="KW-0853">WD repeat</keyword>
<protein>
    <submittedName>
        <fullName evidence="6">Oidioi.mRNA.OKI2018_I69.chr1.g2264.t1.cds</fullName>
    </submittedName>
</protein>
<dbReference type="InterPro" id="IPR015943">
    <property type="entry name" value="WD40/YVTN_repeat-like_dom_sf"/>
</dbReference>
<feature type="repeat" description="WD" evidence="3">
    <location>
        <begin position="436"/>
        <end position="475"/>
    </location>
</feature>
<keyword evidence="2" id="KW-0677">Repeat</keyword>
<dbReference type="Pfam" id="PF12937">
    <property type="entry name" value="F-box-like"/>
    <property type="match status" value="1"/>
</dbReference>
<gene>
    <name evidence="6" type="ORF">OKIOD_LOCUS11029</name>
</gene>
<organism evidence="6 7">
    <name type="scientific">Oikopleura dioica</name>
    <name type="common">Tunicate</name>
    <dbReference type="NCBI Taxonomy" id="34765"/>
    <lineage>
        <taxon>Eukaryota</taxon>
        <taxon>Metazoa</taxon>
        <taxon>Chordata</taxon>
        <taxon>Tunicata</taxon>
        <taxon>Appendicularia</taxon>
        <taxon>Copelata</taxon>
        <taxon>Oikopleuridae</taxon>
        <taxon>Oikopleura</taxon>
    </lineage>
</organism>
<keyword evidence="7" id="KW-1185">Reference proteome</keyword>
<dbReference type="InterPro" id="IPR036047">
    <property type="entry name" value="F-box-like_dom_sf"/>
</dbReference>
<feature type="repeat" description="WD" evidence="3">
    <location>
        <begin position="272"/>
        <end position="311"/>
    </location>
</feature>
<dbReference type="SUPFAM" id="SSF81383">
    <property type="entry name" value="F-box domain"/>
    <property type="match status" value="1"/>
</dbReference>
<evidence type="ECO:0000256" key="2">
    <source>
        <dbReference type="ARBA" id="ARBA00022737"/>
    </source>
</evidence>
<accession>A0ABN7SZR4</accession>
<feature type="region of interest" description="Disordered" evidence="4">
    <location>
        <begin position="1"/>
        <end position="44"/>
    </location>
</feature>